<keyword evidence="2" id="KW-1185">Reference proteome</keyword>
<evidence type="ECO:0000313" key="2">
    <source>
        <dbReference type="Proteomes" id="UP000248198"/>
    </source>
</evidence>
<dbReference type="AlphaFoldDB" id="A0A318UIP4"/>
<dbReference type="Proteomes" id="UP000248198">
    <property type="component" value="Unassembled WGS sequence"/>
</dbReference>
<dbReference type="EMBL" id="QKLU01000005">
    <property type="protein sequence ID" value="PYF72974.1"/>
    <property type="molecule type" value="Genomic_DNA"/>
</dbReference>
<accession>A0A318UIP4</accession>
<name>A0A318UIP4_9SPHI</name>
<evidence type="ECO:0000313" key="1">
    <source>
        <dbReference type="EMBL" id="PYF72974.1"/>
    </source>
</evidence>
<sequence length="61" mass="6820">MISNVLCKVEHSDYTNAWRSEIVIEGARVVPTILTASKINVENASKVIYKNYPEILSKLGL</sequence>
<gene>
    <name evidence="1" type="ORF">B0O44_105349</name>
</gene>
<reference evidence="1 2" key="1">
    <citation type="submission" date="2018-06" db="EMBL/GenBank/DDBJ databases">
        <title>Genomic Encyclopedia of Archaeal and Bacterial Type Strains, Phase II (KMG-II): from individual species to whole genera.</title>
        <authorList>
            <person name="Goeker M."/>
        </authorList>
    </citation>
    <scope>NUCLEOTIDE SEQUENCE [LARGE SCALE GENOMIC DNA]</scope>
    <source>
        <strain evidence="1 2">DSM 27372</strain>
    </source>
</reference>
<proteinExistence type="predicted"/>
<comment type="caution">
    <text evidence="1">The sequence shown here is derived from an EMBL/GenBank/DDBJ whole genome shotgun (WGS) entry which is preliminary data.</text>
</comment>
<protein>
    <submittedName>
        <fullName evidence="1">Uncharacterized protein</fullName>
    </submittedName>
</protein>
<organism evidence="1 2">
    <name type="scientific">Pedobacter nutrimenti</name>
    <dbReference type="NCBI Taxonomy" id="1241337"/>
    <lineage>
        <taxon>Bacteria</taxon>
        <taxon>Pseudomonadati</taxon>
        <taxon>Bacteroidota</taxon>
        <taxon>Sphingobacteriia</taxon>
        <taxon>Sphingobacteriales</taxon>
        <taxon>Sphingobacteriaceae</taxon>
        <taxon>Pedobacter</taxon>
    </lineage>
</organism>